<dbReference type="AlphaFoldDB" id="A0AAV4GXC2"/>
<name>A0AAV4GXC2_9GAST</name>
<sequence>MPGRHECAIFSSREHEAAESCWGYKNCEKNPGHENFISVQYFIENYLPRLHSDKQREFLRSWIDRTVRLRVDCTSQDRPDDDYMAEYRGTSKMRVGTGYVWFVDEPKYDEPCVCPKCDGNVARKQWSFRVLTSEHVVHNKEEAKETNIDFFYDDDNCDRDGRMKSAWGVEVIGSKPNLDWCDMLCGTCDKDLGERVEEINRRALDGILNRQDLSELGLLPSGDEDCRPILVVSHPHGQPKKITVGEVTHLDRENQRAGYNTPTCPGSSGALLFRSGRVWWWLSVHSGSAGKTFTENNHRLNVFQRLSSKLRGHKAAQEQINFGYEW</sequence>
<protein>
    <recommendedName>
        <fullName evidence="3">Peptidase S1 domain-containing protein</fullName>
    </recommendedName>
</protein>
<dbReference type="Pfam" id="PF13365">
    <property type="entry name" value="Trypsin_2"/>
    <property type="match status" value="1"/>
</dbReference>
<evidence type="ECO:0000313" key="1">
    <source>
        <dbReference type="EMBL" id="GFR90077.1"/>
    </source>
</evidence>
<reference evidence="1 2" key="1">
    <citation type="journal article" date="2021" name="Elife">
        <title>Chloroplast acquisition without the gene transfer in kleptoplastic sea slugs, Plakobranchus ocellatus.</title>
        <authorList>
            <person name="Maeda T."/>
            <person name="Takahashi S."/>
            <person name="Yoshida T."/>
            <person name="Shimamura S."/>
            <person name="Takaki Y."/>
            <person name="Nagai Y."/>
            <person name="Toyoda A."/>
            <person name="Suzuki Y."/>
            <person name="Arimoto A."/>
            <person name="Ishii H."/>
            <person name="Satoh N."/>
            <person name="Nishiyama T."/>
            <person name="Hasebe M."/>
            <person name="Maruyama T."/>
            <person name="Minagawa J."/>
            <person name="Obokata J."/>
            <person name="Shigenobu S."/>
        </authorList>
    </citation>
    <scope>NUCLEOTIDE SEQUENCE [LARGE SCALE GENOMIC DNA]</scope>
</reference>
<gene>
    <name evidence="1" type="ORF">ElyMa_006141400</name>
</gene>
<organism evidence="1 2">
    <name type="scientific">Elysia marginata</name>
    <dbReference type="NCBI Taxonomy" id="1093978"/>
    <lineage>
        <taxon>Eukaryota</taxon>
        <taxon>Metazoa</taxon>
        <taxon>Spiralia</taxon>
        <taxon>Lophotrochozoa</taxon>
        <taxon>Mollusca</taxon>
        <taxon>Gastropoda</taxon>
        <taxon>Heterobranchia</taxon>
        <taxon>Euthyneura</taxon>
        <taxon>Panpulmonata</taxon>
        <taxon>Sacoglossa</taxon>
        <taxon>Placobranchoidea</taxon>
        <taxon>Plakobranchidae</taxon>
        <taxon>Elysia</taxon>
    </lineage>
</organism>
<evidence type="ECO:0008006" key="3">
    <source>
        <dbReference type="Google" id="ProtNLM"/>
    </source>
</evidence>
<evidence type="ECO:0000313" key="2">
    <source>
        <dbReference type="Proteomes" id="UP000762676"/>
    </source>
</evidence>
<keyword evidence="2" id="KW-1185">Reference proteome</keyword>
<accession>A0AAV4GXC2</accession>
<dbReference type="EMBL" id="BMAT01012324">
    <property type="protein sequence ID" value="GFR90077.1"/>
    <property type="molecule type" value="Genomic_DNA"/>
</dbReference>
<dbReference type="InterPro" id="IPR009003">
    <property type="entry name" value="Peptidase_S1_PA"/>
</dbReference>
<proteinExistence type="predicted"/>
<comment type="caution">
    <text evidence="1">The sequence shown here is derived from an EMBL/GenBank/DDBJ whole genome shotgun (WGS) entry which is preliminary data.</text>
</comment>
<dbReference type="SUPFAM" id="SSF50494">
    <property type="entry name" value="Trypsin-like serine proteases"/>
    <property type="match status" value="1"/>
</dbReference>
<dbReference type="Proteomes" id="UP000762676">
    <property type="component" value="Unassembled WGS sequence"/>
</dbReference>